<dbReference type="EMBL" id="JAPFQI010000006">
    <property type="protein sequence ID" value="MCW8085956.1"/>
    <property type="molecule type" value="Genomic_DNA"/>
</dbReference>
<dbReference type="SUPFAM" id="SSF53335">
    <property type="entry name" value="S-adenosyl-L-methionine-dependent methyltransferases"/>
    <property type="match status" value="1"/>
</dbReference>
<gene>
    <name evidence="2" type="ORF">OF850_09990</name>
</gene>
<dbReference type="Gene3D" id="3.40.50.150">
    <property type="entry name" value="Vaccinia Virus protein VP39"/>
    <property type="match status" value="1"/>
</dbReference>
<dbReference type="PANTHER" id="PTHR24422">
    <property type="entry name" value="CHEMOTAXIS PROTEIN METHYLTRANSFERASE"/>
    <property type="match status" value="1"/>
</dbReference>
<dbReference type="InterPro" id="IPR029063">
    <property type="entry name" value="SAM-dependent_MTases_sf"/>
</dbReference>
<evidence type="ECO:0000259" key="1">
    <source>
        <dbReference type="PROSITE" id="PS50123"/>
    </source>
</evidence>
<accession>A0ABT3NUX1</accession>
<organism evidence="2 3">
    <name type="scientific">Sabulicella glaciei</name>
    <dbReference type="NCBI Taxonomy" id="2984948"/>
    <lineage>
        <taxon>Bacteria</taxon>
        <taxon>Pseudomonadati</taxon>
        <taxon>Pseudomonadota</taxon>
        <taxon>Alphaproteobacteria</taxon>
        <taxon>Acetobacterales</taxon>
        <taxon>Acetobacteraceae</taxon>
        <taxon>Sabulicella</taxon>
    </lineage>
</organism>
<evidence type="ECO:0000313" key="2">
    <source>
        <dbReference type="EMBL" id="MCW8085956.1"/>
    </source>
</evidence>
<proteinExistence type="predicted"/>
<dbReference type="PROSITE" id="PS50123">
    <property type="entry name" value="CHER"/>
    <property type="match status" value="1"/>
</dbReference>
<keyword evidence="3" id="KW-1185">Reference proteome</keyword>
<reference evidence="2 3" key="1">
    <citation type="submission" date="2022-10" db="EMBL/GenBank/DDBJ databases">
        <title>Roseococcus glaciei nov., sp. nov., isolated from glacier.</title>
        <authorList>
            <person name="Liu Q."/>
            <person name="Xin Y.-H."/>
        </authorList>
    </citation>
    <scope>NUCLEOTIDE SEQUENCE [LARGE SCALE GENOMIC DNA]</scope>
    <source>
        <strain evidence="2 3">MDT2-1-1</strain>
    </source>
</reference>
<evidence type="ECO:0000313" key="3">
    <source>
        <dbReference type="Proteomes" id="UP001526430"/>
    </source>
</evidence>
<dbReference type="InterPro" id="IPR000780">
    <property type="entry name" value="CheR_MeTrfase"/>
</dbReference>
<dbReference type="InterPro" id="IPR022642">
    <property type="entry name" value="CheR_C"/>
</dbReference>
<protein>
    <submittedName>
        <fullName evidence="2">Protein-glutamate O-methyltransferase CheR</fullName>
    </submittedName>
</protein>
<dbReference type="PRINTS" id="PR00996">
    <property type="entry name" value="CHERMTFRASE"/>
</dbReference>
<dbReference type="PANTHER" id="PTHR24422:SF8">
    <property type="entry name" value="CHEMOTAXIS PROTEIN"/>
    <property type="match status" value="1"/>
</dbReference>
<sequence>MDQPPSDPEELEARLLLDALFHRHGYDFRGYSLPSMVRRLDHAREKLGCASLSMLQHRVLHEPSVVPELVGLLTVQVSAMFRDPSYWLALRRQVVPLLATWPSLKVWVAGCAEGEELYSLVILFREEGLESRTVFYATDISPAALEKARAGIYPLDRIPEFTENHRLSGGHSSLSDHYTAAYGAAAMDRSLRDRVVFSDHSLVSDAVFSETHLVSCRNVLIYFGSGLQRRAVGLFRDSLARGGFLGLGPRETIRFSGHADAFEEFVGEERIYRRRAAVEARHG</sequence>
<dbReference type="SMART" id="SM00138">
    <property type="entry name" value="MeTrc"/>
    <property type="match status" value="1"/>
</dbReference>
<dbReference type="Proteomes" id="UP001526430">
    <property type="component" value="Unassembled WGS sequence"/>
</dbReference>
<comment type="caution">
    <text evidence="2">The sequence shown here is derived from an EMBL/GenBank/DDBJ whole genome shotgun (WGS) entry which is preliminary data.</text>
</comment>
<name>A0ABT3NUX1_9PROT</name>
<dbReference type="Pfam" id="PF01739">
    <property type="entry name" value="CheR"/>
    <property type="match status" value="1"/>
</dbReference>
<dbReference type="RefSeq" id="WP_301589919.1">
    <property type="nucleotide sequence ID" value="NZ_JAPFQI010000006.1"/>
</dbReference>
<dbReference type="InterPro" id="IPR050903">
    <property type="entry name" value="Bact_Chemotaxis_MeTrfase"/>
</dbReference>
<feature type="domain" description="CheR-type methyltransferase" evidence="1">
    <location>
        <begin position="20"/>
        <end position="253"/>
    </location>
</feature>